<gene>
    <name evidence="5" type="ORF">SPSK_06038</name>
</gene>
<name>A0A0F2MK20_SPOSC</name>
<organism evidence="5 6">
    <name type="scientific">Sporothrix schenckii 1099-18</name>
    <dbReference type="NCBI Taxonomy" id="1397361"/>
    <lineage>
        <taxon>Eukaryota</taxon>
        <taxon>Fungi</taxon>
        <taxon>Dikarya</taxon>
        <taxon>Ascomycota</taxon>
        <taxon>Pezizomycotina</taxon>
        <taxon>Sordariomycetes</taxon>
        <taxon>Sordariomycetidae</taxon>
        <taxon>Ophiostomatales</taxon>
        <taxon>Ophiostomataceae</taxon>
        <taxon>Sporothrix</taxon>
    </lineage>
</organism>
<dbReference type="InterPro" id="IPR036864">
    <property type="entry name" value="Zn2-C6_fun-type_DNA-bd_sf"/>
</dbReference>
<protein>
    <submittedName>
        <fullName evidence="5">Fungal specific transcription factor domain containing protein</fullName>
    </submittedName>
</protein>
<dbReference type="Gene3D" id="4.10.240.10">
    <property type="entry name" value="Zn(2)-C6 fungal-type DNA-binding domain"/>
    <property type="match status" value="1"/>
</dbReference>
<reference evidence="5 6" key="2">
    <citation type="journal article" date="2015" name="Eukaryot. Cell">
        <title>Asexual propagation of a virulent clone complex in a human and feline outbreak of sporotrichosis.</title>
        <authorList>
            <person name="Teixeira Mde M."/>
            <person name="Rodrigues A.M."/>
            <person name="Tsui C.K."/>
            <person name="de Almeida L.G."/>
            <person name="Van Diepeningen A.D."/>
            <person name="van den Ende B.G."/>
            <person name="Fernandes G.F."/>
            <person name="Kano R."/>
            <person name="Hamelin R.C."/>
            <person name="Lopes-Bezerra L.M."/>
            <person name="Vasconcelos A.T."/>
            <person name="de Hoog S."/>
            <person name="de Camargo Z.P."/>
            <person name="Felipe M.S."/>
        </authorList>
    </citation>
    <scope>NUCLEOTIDE SEQUENCE [LARGE SCALE GENOMIC DNA]</scope>
    <source>
        <strain evidence="5 6">1099-18</strain>
    </source>
</reference>
<keyword evidence="1" id="KW-0479">Metal-binding</keyword>
<dbReference type="Pfam" id="PF04082">
    <property type="entry name" value="Fungal_trans"/>
    <property type="match status" value="1"/>
</dbReference>
<dbReference type="SMART" id="SM00066">
    <property type="entry name" value="GAL4"/>
    <property type="match status" value="1"/>
</dbReference>
<dbReference type="RefSeq" id="XP_016592724.1">
    <property type="nucleotide sequence ID" value="XM_016732746.1"/>
</dbReference>
<dbReference type="InterPro" id="IPR001138">
    <property type="entry name" value="Zn2Cys6_DnaBD"/>
</dbReference>
<dbReference type="OrthoDB" id="3037908at2759"/>
<comment type="caution">
    <text evidence="5">The sequence shown here is derived from an EMBL/GenBank/DDBJ whole genome shotgun (WGS) entry which is preliminary data.</text>
</comment>
<feature type="domain" description="Zn(2)-C6 fungal-type" evidence="4">
    <location>
        <begin position="15"/>
        <end position="45"/>
    </location>
</feature>
<dbReference type="AlphaFoldDB" id="A0A0F2MK20"/>
<evidence type="ECO:0000259" key="4">
    <source>
        <dbReference type="PROSITE" id="PS50048"/>
    </source>
</evidence>
<dbReference type="CDD" id="cd12148">
    <property type="entry name" value="fungal_TF_MHR"/>
    <property type="match status" value="1"/>
</dbReference>
<keyword evidence="2" id="KW-0539">Nucleus</keyword>
<dbReference type="PANTHER" id="PTHR46910:SF1">
    <property type="entry name" value="MISCELLANEOUS ZN(II)2CYS6 TRANSCRIPTION FACTOR (EUROFUNG)-RELATED"/>
    <property type="match status" value="1"/>
</dbReference>
<dbReference type="PROSITE" id="PS00463">
    <property type="entry name" value="ZN2_CY6_FUNGAL_1"/>
    <property type="match status" value="1"/>
</dbReference>
<evidence type="ECO:0000256" key="2">
    <source>
        <dbReference type="ARBA" id="ARBA00023242"/>
    </source>
</evidence>
<dbReference type="PANTHER" id="PTHR46910">
    <property type="entry name" value="TRANSCRIPTION FACTOR PDR1"/>
    <property type="match status" value="1"/>
</dbReference>
<sequence length="706" mass="77659">MSSPAKTRAPRQSTACQWCRAHKLKCDAEQPSCRNCVRRSVVCVTTNLRKPDAEGRRQLPVGRRRRYQQTPSATPKVQPGRECPALPPSPPHRAFGTGSPDQILPGHFATPFGEGRDDDEASTGPTMARTDTHNISSTTPTTGGTNSLCLLVQWLDLFMMKNPAWQPVFPHFRHGLAYASEIPLPSPYLSTGTASPGLPPIPADSTLTRYTETFFTKIHPLFPVMDRQDIPHTVAHLGDSQTNDYGLLACTYALCSLAADEEHGGVSDDGTRYLEAAYGLYAHLVARPSISSVQALVLLTLALRNRNKDAASWGSLGQAIRLAQAIQLHRNDSNNDRQSELASRLWWTAYILERTMELETGRPSAIRDDECDRRVPKAVTEGFDYFGRLVELARLKTRVIHLLYRSSGRRPVRDLLFEMGHLDRALLDWADTFPESVRPGRDLFCSSGELPRATYVSLQFHQTLIALHRPALMSAPGFLRNRINTYCAGTPLRDRLHFSLCIGAASARALLKATNDLLMYSSTRGKTTRLITADVVLLGVLTLGIYATKVSTSRLNRSDLALVDTFGALVEDEYRRAGHNPECIRGIELFRTQLGANVDGTQGPSPATTTTVSTQPAGDPPPPDSTSPAGITTPAASMDEFGFDLSMDATDLESSWTRFWDEDFDKLLAMPEGWGVAGEPQTVNMANVVNLTSANMYLLGIPQSWP</sequence>
<dbReference type="SUPFAM" id="SSF57701">
    <property type="entry name" value="Zn2/Cys6 DNA-binding domain"/>
    <property type="match status" value="1"/>
</dbReference>
<evidence type="ECO:0000256" key="3">
    <source>
        <dbReference type="SAM" id="MobiDB-lite"/>
    </source>
</evidence>
<dbReference type="CDD" id="cd00067">
    <property type="entry name" value="GAL4"/>
    <property type="match status" value="1"/>
</dbReference>
<evidence type="ECO:0000313" key="5">
    <source>
        <dbReference type="EMBL" id="KJR90048.1"/>
    </source>
</evidence>
<dbReference type="InterPro" id="IPR007219">
    <property type="entry name" value="XnlR_reg_dom"/>
</dbReference>
<feature type="region of interest" description="Disordered" evidence="3">
    <location>
        <begin position="596"/>
        <end position="634"/>
    </location>
</feature>
<feature type="region of interest" description="Disordered" evidence="3">
    <location>
        <begin position="54"/>
        <end position="142"/>
    </location>
</feature>
<dbReference type="Pfam" id="PF00172">
    <property type="entry name" value="Zn_clus"/>
    <property type="match status" value="1"/>
</dbReference>
<evidence type="ECO:0000256" key="1">
    <source>
        <dbReference type="ARBA" id="ARBA00022723"/>
    </source>
</evidence>
<dbReference type="GO" id="GO:0006351">
    <property type="term" value="P:DNA-templated transcription"/>
    <property type="evidence" value="ECO:0007669"/>
    <property type="project" value="InterPro"/>
</dbReference>
<dbReference type="GeneID" id="27668023"/>
<dbReference type="GO" id="GO:0000981">
    <property type="term" value="F:DNA-binding transcription factor activity, RNA polymerase II-specific"/>
    <property type="evidence" value="ECO:0007669"/>
    <property type="project" value="InterPro"/>
</dbReference>
<dbReference type="VEuPathDB" id="FungiDB:SPSK_06038"/>
<feature type="compositionally biased region" description="Polar residues" evidence="3">
    <location>
        <begin position="599"/>
        <end position="616"/>
    </location>
</feature>
<proteinExistence type="predicted"/>
<dbReference type="PROSITE" id="PS50048">
    <property type="entry name" value="ZN2_CY6_FUNGAL_2"/>
    <property type="match status" value="1"/>
</dbReference>
<dbReference type="SMART" id="SM00906">
    <property type="entry name" value="Fungal_trans"/>
    <property type="match status" value="1"/>
</dbReference>
<evidence type="ECO:0000313" key="6">
    <source>
        <dbReference type="Proteomes" id="UP000033710"/>
    </source>
</evidence>
<dbReference type="KEGG" id="ssck:SPSK_06038"/>
<dbReference type="GO" id="GO:0008270">
    <property type="term" value="F:zinc ion binding"/>
    <property type="evidence" value="ECO:0007669"/>
    <property type="project" value="InterPro"/>
</dbReference>
<reference evidence="5 6" key="1">
    <citation type="journal article" date="2014" name="BMC Genomics">
        <title>Comparative genomics of the major fungal agents of human and animal Sporotrichosis: Sporothrix schenckii and Sporothrix brasiliensis.</title>
        <authorList>
            <person name="Teixeira M.M."/>
            <person name="de Almeida L.G."/>
            <person name="Kubitschek-Barreira P."/>
            <person name="Alves F.L."/>
            <person name="Kioshima E.S."/>
            <person name="Abadio A.K."/>
            <person name="Fernandes L."/>
            <person name="Derengowski L.S."/>
            <person name="Ferreira K.S."/>
            <person name="Souza R.C."/>
            <person name="Ruiz J.C."/>
            <person name="de Andrade N.C."/>
            <person name="Paes H.C."/>
            <person name="Nicola A.M."/>
            <person name="Albuquerque P."/>
            <person name="Gerber A.L."/>
            <person name="Martins V.P."/>
            <person name="Peconick L.D."/>
            <person name="Neto A.V."/>
            <person name="Chaucanez C.B."/>
            <person name="Silva P.A."/>
            <person name="Cunha O.L."/>
            <person name="de Oliveira F.F."/>
            <person name="dos Santos T.C."/>
            <person name="Barros A.L."/>
            <person name="Soares M.A."/>
            <person name="de Oliveira L.M."/>
            <person name="Marini M.M."/>
            <person name="Villalobos-Duno H."/>
            <person name="Cunha M.M."/>
            <person name="de Hoog S."/>
            <person name="da Silveira J.F."/>
            <person name="Henrissat B."/>
            <person name="Nino-Vega G.A."/>
            <person name="Cisalpino P.S."/>
            <person name="Mora-Montes H.M."/>
            <person name="Almeida S.R."/>
            <person name="Stajich J.E."/>
            <person name="Lopes-Bezerra L.M."/>
            <person name="Vasconcelos A.T."/>
            <person name="Felipe M.S."/>
        </authorList>
    </citation>
    <scope>NUCLEOTIDE SEQUENCE [LARGE SCALE GENOMIC DNA]</scope>
    <source>
        <strain evidence="5 6">1099-18</strain>
    </source>
</reference>
<dbReference type="EMBL" id="AXCR01000001">
    <property type="protein sequence ID" value="KJR90048.1"/>
    <property type="molecule type" value="Genomic_DNA"/>
</dbReference>
<dbReference type="Proteomes" id="UP000033710">
    <property type="component" value="Unassembled WGS sequence"/>
</dbReference>
<dbReference type="InterPro" id="IPR050987">
    <property type="entry name" value="AtrR-like"/>
</dbReference>
<dbReference type="GO" id="GO:0003677">
    <property type="term" value="F:DNA binding"/>
    <property type="evidence" value="ECO:0007669"/>
    <property type="project" value="InterPro"/>
</dbReference>
<accession>A0A0F2MK20</accession>